<accession>A0A832DE92</accession>
<dbReference type="GO" id="GO:0046872">
    <property type="term" value="F:metal ion binding"/>
    <property type="evidence" value="ECO:0007669"/>
    <property type="project" value="InterPro"/>
</dbReference>
<protein>
    <submittedName>
        <fullName evidence="1">Zinc ABC transporter substrate-binding protein</fullName>
    </submittedName>
</protein>
<dbReference type="Gene3D" id="3.40.50.1980">
    <property type="entry name" value="Nitrogenase molybdenum iron protein domain"/>
    <property type="match status" value="1"/>
</dbReference>
<dbReference type="InterPro" id="IPR006127">
    <property type="entry name" value="ZnuA-like"/>
</dbReference>
<feature type="non-terminal residue" evidence="1">
    <location>
        <position position="81"/>
    </location>
</feature>
<dbReference type="PANTHER" id="PTHR42953">
    <property type="entry name" value="HIGH-AFFINITY ZINC UPTAKE SYSTEM PROTEIN ZNUA-RELATED"/>
    <property type="match status" value="1"/>
</dbReference>
<sequence>MKIIVLLTLLTAKLVFADVMIVTSIKPLSDIAKEIGKDKVKTDYIIPPNINYHLYEYKPQDLKKIYKADLFVFVGSGEPSI</sequence>
<dbReference type="Pfam" id="PF01297">
    <property type="entry name" value="ZnuA"/>
    <property type="match status" value="1"/>
</dbReference>
<organism evidence="1">
    <name type="scientific">Sulfurihydrogenibium azorense</name>
    <dbReference type="NCBI Taxonomy" id="309806"/>
    <lineage>
        <taxon>Bacteria</taxon>
        <taxon>Pseudomonadati</taxon>
        <taxon>Aquificota</taxon>
        <taxon>Aquificia</taxon>
        <taxon>Aquificales</taxon>
        <taxon>Hydrogenothermaceae</taxon>
        <taxon>Sulfurihydrogenibium</taxon>
    </lineage>
</organism>
<reference evidence="1" key="1">
    <citation type="journal article" date="2020" name="mSystems">
        <title>Genome- and Community-Level Interaction Insights into Carbon Utilization and Element Cycling Functions of Hydrothermarchaeota in Hydrothermal Sediment.</title>
        <authorList>
            <person name="Zhou Z."/>
            <person name="Liu Y."/>
            <person name="Xu W."/>
            <person name="Pan J."/>
            <person name="Luo Z.H."/>
            <person name="Li M."/>
        </authorList>
    </citation>
    <scope>NUCLEOTIDE SEQUENCE [LARGE SCALE GENOMIC DNA]</scope>
    <source>
        <strain evidence="1">SpSt-1257</strain>
    </source>
</reference>
<dbReference type="InterPro" id="IPR050492">
    <property type="entry name" value="Bact_metal-bind_prot9"/>
</dbReference>
<comment type="caution">
    <text evidence="1">The sequence shown here is derived from an EMBL/GenBank/DDBJ whole genome shotgun (WGS) entry which is preliminary data.</text>
</comment>
<dbReference type="EMBL" id="DSFC01000134">
    <property type="protein sequence ID" value="HEV09227.1"/>
    <property type="molecule type" value="Genomic_DNA"/>
</dbReference>
<gene>
    <name evidence="1" type="ORF">ENO34_02370</name>
</gene>
<dbReference type="SUPFAM" id="SSF53807">
    <property type="entry name" value="Helical backbone' metal receptor"/>
    <property type="match status" value="1"/>
</dbReference>
<dbReference type="GO" id="GO:0030001">
    <property type="term" value="P:metal ion transport"/>
    <property type="evidence" value="ECO:0007669"/>
    <property type="project" value="InterPro"/>
</dbReference>
<dbReference type="AlphaFoldDB" id="A0A832DE92"/>
<dbReference type="Proteomes" id="UP000885621">
    <property type="component" value="Unassembled WGS sequence"/>
</dbReference>
<proteinExistence type="predicted"/>
<name>A0A832DE92_9AQUI</name>
<evidence type="ECO:0000313" key="1">
    <source>
        <dbReference type="EMBL" id="HEV09227.1"/>
    </source>
</evidence>